<evidence type="ECO:0000256" key="1">
    <source>
        <dbReference type="SAM" id="MobiDB-lite"/>
    </source>
</evidence>
<evidence type="ECO:0000313" key="2">
    <source>
        <dbReference type="EMBL" id="RAK97939.1"/>
    </source>
</evidence>
<protein>
    <recommendedName>
        <fullName evidence="4">Protein kinase domain-containing protein</fullName>
    </recommendedName>
</protein>
<evidence type="ECO:0008006" key="4">
    <source>
        <dbReference type="Google" id="ProtNLM"/>
    </source>
</evidence>
<dbReference type="RefSeq" id="XP_025572267.1">
    <property type="nucleotide sequence ID" value="XM_025714009.1"/>
</dbReference>
<dbReference type="Proteomes" id="UP000249402">
    <property type="component" value="Unassembled WGS sequence"/>
</dbReference>
<organism evidence="2 3">
    <name type="scientific">Aspergillus ibericus CBS 121593</name>
    <dbReference type="NCBI Taxonomy" id="1448316"/>
    <lineage>
        <taxon>Eukaryota</taxon>
        <taxon>Fungi</taxon>
        <taxon>Dikarya</taxon>
        <taxon>Ascomycota</taxon>
        <taxon>Pezizomycotina</taxon>
        <taxon>Eurotiomycetes</taxon>
        <taxon>Eurotiomycetidae</taxon>
        <taxon>Eurotiales</taxon>
        <taxon>Aspergillaceae</taxon>
        <taxon>Aspergillus</taxon>
        <taxon>Aspergillus subgen. Circumdati</taxon>
    </lineage>
</organism>
<dbReference type="VEuPathDB" id="FungiDB:BO80DRAFT_179776"/>
<gene>
    <name evidence="2" type="ORF">BO80DRAFT_179776</name>
</gene>
<keyword evidence="3" id="KW-1185">Reference proteome</keyword>
<dbReference type="GeneID" id="37218874"/>
<dbReference type="AlphaFoldDB" id="A0A395GR49"/>
<proteinExistence type="predicted"/>
<dbReference type="EMBL" id="KZ824458">
    <property type="protein sequence ID" value="RAK97939.1"/>
    <property type="molecule type" value="Genomic_DNA"/>
</dbReference>
<dbReference type="OrthoDB" id="4389629at2759"/>
<reference evidence="2 3" key="1">
    <citation type="submission" date="2018-02" db="EMBL/GenBank/DDBJ databases">
        <title>The genomes of Aspergillus section Nigri reveals drivers in fungal speciation.</title>
        <authorList>
            <consortium name="DOE Joint Genome Institute"/>
            <person name="Vesth T.C."/>
            <person name="Nybo J."/>
            <person name="Theobald S."/>
            <person name="Brandl J."/>
            <person name="Frisvad J.C."/>
            <person name="Nielsen K.F."/>
            <person name="Lyhne E.K."/>
            <person name="Kogle M.E."/>
            <person name="Kuo A."/>
            <person name="Riley R."/>
            <person name="Clum A."/>
            <person name="Nolan M."/>
            <person name="Lipzen A."/>
            <person name="Salamov A."/>
            <person name="Henrissat B."/>
            <person name="Wiebenga A."/>
            <person name="De vries R.P."/>
            <person name="Grigoriev I.V."/>
            <person name="Mortensen U.H."/>
            <person name="Andersen M.R."/>
            <person name="Baker S.E."/>
        </authorList>
    </citation>
    <scope>NUCLEOTIDE SEQUENCE [LARGE SCALE GENOMIC DNA]</scope>
    <source>
        <strain evidence="2 3">CBS 121593</strain>
    </source>
</reference>
<sequence>MWAFSLEGRVFDIEGRKLKIEEQLSEVLDRRMGQRHVLAKARNIENKLPSLLKIRYQLNPKYFDFDDPKEVLEIADQHYCHEVEATVLLGKAGLGPRYLAHETHYQPEWMPFPDGYVDFIVMQNPPGENVNEIQDELTDRQLASIRTQLAHILETMRKSDYKLVQQHPSYLNYDARTNRLYLIDLEGLAYTDSTSSTSFPVDEESPFVEAFNIWRAPYRKPERVAPSDQPIKKENRPPWKT</sequence>
<accession>A0A395GR49</accession>
<name>A0A395GR49_9EURO</name>
<feature type="region of interest" description="Disordered" evidence="1">
    <location>
        <begin position="222"/>
        <end position="241"/>
    </location>
</feature>
<evidence type="ECO:0000313" key="3">
    <source>
        <dbReference type="Proteomes" id="UP000249402"/>
    </source>
</evidence>